<sequence>MDWTDIISRSEKTFWGMLGLRLLSADSQRVEIGLTATESHLNSMGIVHGGVLSSMMDQAMGTLVTATKGGREGVTTHLNVNFLSPMTKGELIVTAYPLHETFRTMTLRAEVHNSEGILGCISTATFRLPKAKTDAAAQKS</sequence>
<dbReference type="CDD" id="cd03443">
    <property type="entry name" value="PaaI_thioesterase"/>
    <property type="match status" value="1"/>
</dbReference>
<protein>
    <submittedName>
        <fullName evidence="4">PaaI family thioesterase</fullName>
    </submittedName>
</protein>
<dbReference type="InterPro" id="IPR039298">
    <property type="entry name" value="ACOT13"/>
</dbReference>
<dbReference type="PANTHER" id="PTHR21660:SF1">
    <property type="entry name" value="ACYL-COENZYME A THIOESTERASE 13"/>
    <property type="match status" value="1"/>
</dbReference>
<dbReference type="EMBL" id="CP034248">
    <property type="protein sequence ID" value="AZK47709.1"/>
    <property type="molecule type" value="Genomic_DNA"/>
</dbReference>
<feature type="domain" description="Thioesterase" evidence="3">
    <location>
        <begin position="44"/>
        <end position="120"/>
    </location>
</feature>
<dbReference type="Proteomes" id="UP000273145">
    <property type="component" value="Chromosome"/>
</dbReference>
<proteinExistence type="inferred from homology"/>
<evidence type="ECO:0000259" key="3">
    <source>
        <dbReference type="Pfam" id="PF03061"/>
    </source>
</evidence>
<dbReference type="GO" id="GO:0047617">
    <property type="term" value="F:fatty acyl-CoA hydrolase activity"/>
    <property type="evidence" value="ECO:0007669"/>
    <property type="project" value="InterPro"/>
</dbReference>
<evidence type="ECO:0000313" key="4">
    <source>
        <dbReference type="EMBL" id="AZK47709.1"/>
    </source>
</evidence>
<dbReference type="InterPro" id="IPR006683">
    <property type="entry name" value="Thioestr_dom"/>
</dbReference>
<keyword evidence="5" id="KW-1185">Reference proteome</keyword>
<gene>
    <name evidence="4" type="ORF">EIM92_17400</name>
</gene>
<dbReference type="OrthoDB" id="2139465at2"/>
<dbReference type="InterPro" id="IPR003736">
    <property type="entry name" value="PAAI_dom"/>
</dbReference>
<dbReference type="SUPFAM" id="SSF54637">
    <property type="entry name" value="Thioesterase/thiol ester dehydrase-isomerase"/>
    <property type="match status" value="1"/>
</dbReference>
<dbReference type="PANTHER" id="PTHR21660">
    <property type="entry name" value="THIOESTERASE SUPERFAMILY MEMBER-RELATED"/>
    <property type="match status" value="1"/>
</dbReference>
<evidence type="ECO:0000256" key="2">
    <source>
        <dbReference type="ARBA" id="ARBA00022801"/>
    </source>
</evidence>
<reference evidence="4 5" key="1">
    <citation type="submission" date="2018-11" db="EMBL/GenBank/DDBJ databases">
        <title>Genome sequencing of Paenibacillus lentus DSM25539(T).</title>
        <authorList>
            <person name="Kook J.-K."/>
            <person name="Park S.-N."/>
            <person name="Lim Y.K."/>
        </authorList>
    </citation>
    <scope>NUCLEOTIDE SEQUENCE [LARGE SCALE GENOMIC DNA]</scope>
    <source>
        <strain evidence="4 5">DSM 25539</strain>
    </source>
</reference>
<dbReference type="Pfam" id="PF03061">
    <property type="entry name" value="4HBT"/>
    <property type="match status" value="1"/>
</dbReference>
<dbReference type="InterPro" id="IPR029069">
    <property type="entry name" value="HotDog_dom_sf"/>
</dbReference>
<dbReference type="Gene3D" id="3.10.129.10">
    <property type="entry name" value="Hotdog Thioesterase"/>
    <property type="match status" value="1"/>
</dbReference>
<dbReference type="AlphaFoldDB" id="A0A3S8RXG7"/>
<accession>A0A3S8RXG7</accession>
<comment type="similarity">
    <text evidence="1">Belongs to the thioesterase PaaI family.</text>
</comment>
<keyword evidence="2" id="KW-0378">Hydrolase</keyword>
<dbReference type="RefSeq" id="WP_125083798.1">
    <property type="nucleotide sequence ID" value="NZ_CP034248.1"/>
</dbReference>
<dbReference type="KEGG" id="plen:EIM92_17400"/>
<dbReference type="NCBIfam" id="TIGR00369">
    <property type="entry name" value="unchar_dom_1"/>
    <property type="match status" value="1"/>
</dbReference>
<name>A0A3S8RXG7_9BACL</name>
<organism evidence="4 5">
    <name type="scientific">Paenibacillus lentus</name>
    <dbReference type="NCBI Taxonomy" id="1338368"/>
    <lineage>
        <taxon>Bacteria</taxon>
        <taxon>Bacillati</taxon>
        <taxon>Bacillota</taxon>
        <taxon>Bacilli</taxon>
        <taxon>Bacillales</taxon>
        <taxon>Paenibacillaceae</taxon>
        <taxon>Paenibacillus</taxon>
    </lineage>
</organism>
<evidence type="ECO:0000256" key="1">
    <source>
        <dbReference type="ARBA" id="ARBA00008324"/>
    </source>
</evidence>
<evidence type="ECO:0000313" key="5">
    <source>
        <dbReference type="Proteomes" id="UP000273145"/>
    </source>
</evidence>